<sequence>MPTDVRCLVKSDDPSGLVELVGVLDLSAAGSLRGALLRCLADRGDTVVVDVSGLRVDEPAALTVFRAVAAEAEQWPAGRFVLYVPPGMPDTSWGEAGVPVARDLPEAFTRLAAPGPVTTLRDDLEPVVGAARRVRDLVTEGCGRWDLPEVAGSACIAATEMVNNVVAHAHTPMTIRLAARDGALHLSVRDWSTVLPRFGGPVAPSSTGGRGLLLIDTVARRWGTTALDDGKVVWAMLHPDDEPT</sequence>
<name>A0ABV5CU50_9ACTN</name>
<accession>A0ABV5CU50</accession>
<evidence type="ECO:0000313" key="4">
    <source>
        <dbReference type="Proteomes" id="UP001582793"/>
    </source>
</evidence>
<comment type="caution">
    <text evidence="3">The sequence shown here is derived from an EMBL/GenBank/DDBJ whole genome shotgun (WGS) entry which is preliminary data.</text>
</comment>
<dbReference type="Gene3D" id="3.30.565.10">
    <property type="entry name" value="Histidine kinase-like ATPase, C-terminal domain"/>
    <property type="match status" value="1"/>
</dbReference>
<dbReference type="GO" id="GO:0005524">
    <property type="term" value="F:ATP binding"/>
    <property type="evidence" value="ECO:0007669"/>
    <property type="project" value="UniProtKB-KW"/>
</dbReference>
<keyword evidence="1" id="KW-0418">Kinase</keyword>
<dbReference type="PANTHER" id="PTHR35526:SF3">
    <property type="entry name" value="ANTI-SIGMA-F FACTOR RSBW"/>
    <property type="match status" value="1"/>
</dbReference>
<organism evidence="3 4">
    <name type="scientific">Polymorphospora lycopeni</name>
    <dbReference type="NCBI Taxonomy" id="3140240"/>
    <lineage>
        <taxon>Bacteria</taxon>
        <taxon>Bacillati</taxon>
        <taxon>Actinomycetota</taxon>
        <taxon>Actinomycetes</taxon>
        <taxon>Micromonosporales</taxon>
        <taxon>Micromonosporaceae</taxon>
        <taxon>Polymorphospora</taxon>
    </lineage>
</organism>
<protein>
    <submittedName>
        <fullName evidence="3">ATP-binding protein</fullName>
    </submittedName>
</protein>
<reference evidence="3 4" key="1">
    <citation type="submission" date="2024-04" db="EMBL/GenBank/DDBJ databases">
        <title>Polymorphospora sp. isolated from Baiyangdian Lake in Xiong'an New Area.</title>
        <authorList>
            <person name="Zhang X."/>
            <person name="Liu J."/>
        </authorList>
    </citation>
    <scope>NUCLEOTIDE SEQUENCE [LARGE SCALE GENOMIC DNA]</scope>
    <source>
        <strain evidence="3 4">2-325</strain>
    </source>
</reference>
<dbReference type="RefSeq" id="WP_375735298.1">
    <property type="nucleotide sequence ID" value="NZ_JBCGDC010000062.1"/>
</dbReference>
<dbReference type="InterPro" id="IPR003594">
    <property type="entry name" value="HATPase_dom"/>
</dbReference>
<feature type="domain" description="Histidine kinase/HSP90-like ATPase" evidence="2">
    <location>
        <begin position="130"/>
        <end position="234"/>
    </location>
</feature>
<dbReference type="CDD" id="cd16936">
    <property type="entry name" value="HATPase_RsbW-like"/>
    <property type="match status" value="1"/>
</dbReference>
<proteinExistence type="predicted"/>
<dbReference type="EMBL" id="JBCGDC010000062">
    <property type="protein sequence ID" value="MFB6395532.1"/>
    <property type="molecule type" value="Genomic_DNA"/>
</dbReference>
<dbReference type="PANTHER" id="PTHR35526">
    <property type="entry name" value="ANTI-SIGMA-F FACTOR RSBW-RELATED"/>
    <property type="match status" value="1"/>
</dbReference>
<gene>
    <name evidence="3" type="ORF">AAFH96_20810</name>
</gene>
<dbReference type="SUPFAM" id="SSF52091">
    <property type="entry name" value="SpoIIaa-like"/>
    <property type="match status" value="1"/>
</dbReference>
<keyword evidence="1" id="KW-0723">Serine/threonine-protein kinase</keyword>
<evidence type="ECO:0000313" key="3">
    <source>
        <dbReference type="EMBL" id="MFB6395532.1"/>
    </source>
</evidence>
<dbReference type="InterPro" id="IPR050267">
    <property type="entry name" value="Anti-sigma-factor_SerPK"/>
</dbReference>
<keyword evidence="4" id="KW-1185">Reference proteome</keyword>
<dbReference type="Gene3D" id="3.30.750.24">
    <property type="entry name" value="STAS domain"/>
    <property type="match status" value="1"/>
</dbReference>
<dbReference type="InterPro" id="IPR036513">
    <property type="entry name" value="STAS_dom_sf"/>
</dbReference>
<dbReference type="Proteomes" id="UP001582793">
    <property type="component" value="Unassembled WGS sequence"/>
</dbReference>
<evidence type="ECO:0000259" key="2">
    <source>
        <dbReference type="Pfam" id="PF13581"/>
    </source>
</evidence>
<evidence type="ECO:0000256" key="1">
    <source>
        <dbReference type="ARBA" id="ARBA00022527"/>
    </source>
</evidence>
<dbReference type="InterPro" id="IPR036890">
    <property type="entry name" value="HATPase_C_sf"/>
</dbReference>
<keyword evidence="3" id="KW-0067">ATP-binding</keyword>
<keyword evidence="1" id="KW-0808">Transferase</keyword>
<dbReference type="Pfam" id="PF13581">
    <property type="entry name" value="HATPase_c_2"/>
    <property type="match status" value="1"/>
</dbReference>
<keyword evidence="3" id="KW-0547">Nucleotide-binding</keyword>